<evidence type="ECO:0000256" key="3">
    <source>
        <dbReference type="ARBA" id="ARBA00022692"/>
    </source>
</evidence>
<dbReference type="AlphaFoldDB" id="B4FKF2"/>
<evidence type="ECO:0000256" key="5">
    <source>
        <dbReference type="ARBA" id="ARBA00023136"/>
    </source>
</evidence>
<dbReference type="InterPro" id="IPR050814">
    <property type="entry name" value="Myo-inositol_Transporter"/>
</dbReference>
<sequence>MSFLSMARAISVAGMFFVFAAISTISVLFVYFCVPETKGKTLEQIEMMFESGDEWGGGEIELEDTQHLIPSIKKSVPLG</sequence>
<evidence type="ECO:0000256" key="2">
    <source>
        <dbReference type="ARBA" id="ARBA00022448"/>
    </source>
</evidence>
<dbReference type="Gene3D" id="1.20.1250.20">
    <property type="entry name" value="MFS general substrate transporter like domains"/>
    <property type="match status" value="1"/>
</dbReference>
<dbReference type="PANTHER" id="PTHR48020:SF49">
    <property type="entry name" value="SUGAR TRANSPORTER"/>
    <property type="match status" value="1"/>
</dbReference>
<reference evidence="8" key="1">
    <citation type="journal article" date="2009" name="PLoS Genet.">
        <title>Sequencing, mapping, and analysis of 27,455 maize full-length cDNAs.</title>
        <authorList>
            <person name="Soderlund C."/>
            <person name="Descour A."/>
            <person name="Kudrna D."/>
            <person name="Bomhoff M."/>
            <person name="Boyd L."/>
            <person name="Currie J."/>
            <person name="Angelova A."/>
            <person name="Collura K."/>
            <person name="Wissotski M."/>
            <person name="Ashley E."/>
            <person name="Morrow D."/>
            <person name="Fernandes J."/>
            <person name="Walbot V."/>
            <person name="Yu Y."/>
        </authorList>
    </citation>
    <scope>NUCLEOTIDE SEQUENCE</scope>
    <source>
        <strain evidence="8">B73</strain>
    </source>
</reference>
<dbReference type="Pfam" id="PF00083">
    <property type="entry name" value="Sugar_tr"/>
    <property type="match status" value="1"/>
</dbReference>
<evidence type="ECO:0000259" key="7">
    <source>
        <dbReference type="PROSITE" id="PS50850"/>
    </source>
</evidence>
<dbReference type="GO" id="GO:0022857">
    <property type="term" value="F:transmembrane transporter activity"/>
    <property type="evidence" value="ECO:0007669"/>
    <property type="project" value="InterPro"/>
</dbReference>
<dbReference type="InterPro" id="IPR020846">
    <property type="entry name" value="MFS_dom"/>
</dbReference>
<feature type="transmembrane region" description="Helical" evidence="6">
    <location>
        <begin position="12"/>
        <end position="34"/>
    </location>
</feature>
<name>B4FKF2_MAIZE</name>
<accession>B4FKF2</accession>
<keyword evidence="2" id="KW-0813">Transport</keyword>
<dbReference type="GO" id="GO:0016020">
    <property type="term" value="C:membrane"/>
    <property type="evidence" value="ECO:0007669"/>
    <property type="project" value="UniProtKB-SubCell"/>
</dbReference>
<keyword evidence="5 6" id="KW-0472">Membrane</keyword>
<dbReference type="ExpressionAtlas" id="B4FKF2">
    <property type="expression patterns" value="baseline and differential"/>
</dbReference>
<keyword evidence="3 6" id="KW-0812">Transmembrane</keyword>
<dbReference type="PROSITE" id="PS50850">
    <property type="entry name" value="MFS"/>
    <property type="match status" value="1"/>
</dbReference>
<dbReference type="InterPro" id="IPR005828">
    <property type="entry name" value="MFS_sugar_transport-like"/>
</dbReference>
<keyword evidence="4 6" id="KW-1133">Transmembrane helix</keyword>
<proteinExistence type="evidence at transcript level"/>
<evidence type="ECO:0000313" key="8">
    <source>
        <dbReference type="EMBL" id="ACF82595.1"/>
    </source>
</evidence>
<dbReference type="SUPFAM" id="SSF103473">
    <property type="entry name" value="MFS general substrate transporter"/>
    <property type="match status" value="1"/>
</dbReference>
<organism evidence="8">
    <name type="scientific">Zea mays</name>
    <name type="common">Maize</name>
    <dbReference type="NCBI Taxonomy" id="4577"/>
    <lineage>
        <taxon>Eukaryota</taxon>
        <taxon>Viridiplantae</taxon>
        <taxon>Streptophyta</taxon>
        <taxon>Embryophyta</taxon>
        <taxon>Tracheophyta</taxon>
        <taxon>Spermatophyta</taxon>
        <taxon>Magnoliopsida</taxon>
        <taxon>Liliopsida</taxon>
        <taxon>Poales</taxon>
        <taxon>Poaceae</taxon>
        <taxon>PACMAD clade</taxon>
        <taxon>Panicoideae</taxon>
        <taxon>Andropogonodae</taxon>
        <taxon>Andropogoneae</taxon>
        <taxon>Tripsacinae</taxon>
        <taxon>Zea</taxon>
    </lineage>
</organism>
<dbReference type="PANTHER" id="PTHR48020">
    <property type="entry name" value="PROTON MYO-INOSITOL COTRANSPORTER"/>
    <property type="match status" value="1"/>
</dbReference>
<protein>
    <recommendedName>
        <fullName evidence="7">Major facilitator superfamily (MFS) profile domain-containing protein</fullName>
    </recommendedName>
</protein>
<dbReference type="InterPro" id="IPR036259">
    <property type="entry name" value="MFS_trans_sf"/>
</dbReference>
<evidence type="ECO:0000256" key="6">
    <source>
        <dbReference type="SAM" id="Phobius"/>
    </source>
</evidence>
<evidence type="ECO:0000256" key="4">
    <source>
        <dbReference type="ARBA" id="ARBA00022989"/>
    </source>
</evidence>
<comment type="subcellular location">
    <subcellularLocation>
        <location evidence="1">Membrane</location>
        <topology evidence="1">Multi-pass membrane protein</topology>
    </subcellularLocation>
</comment>
<feature type="domain" description="Major facilitator superfamily (MFS) profile" evidence="7">
    <location>
        <begin position="1"/>
        <end position="38"/>
    </location>
</feature>
<dbReference type="EMBL" id="BT037590">
    <property type="protein sequence ID" value="ACF82595.1"/>
    <property type="molecule type" value="mRNA"/>
</dbReference>
<evidence type="ECO:0000256" key="1">
    <source>
        <dbReference type="ARBA" id="ARBA00004141"/>
    </source>
</evidence>